<dbReference type="Pfam" id="PF05592">
    <property type="entry name" value="Bac_rhamnosid"/>
    <property type="match status" value="1"/>
</dbReference>
<dbReference type="Pfam" id="PF08531">
    <property type="entry name" value="Bac_rhamnosid_N"/>
    <property type="match status" value="1"/>
</dbReference>
<comment type="catalytic activity">
    <reaction evidence="1">
        <text>Hydrolysis of terminal non-reducing alpha-L-rhamnose residues in alpha-L-rhamnosides.</text>
        <dbReference type="EC" id="3.2.1.40"/>
    </reaction>
</comment>
<keyword evidence="3" id="KW-0378">Hydrolase</keyword>
<dbReference type="SUPFAM" id="SSF48208">
    <property type="entry name" value="Six-hairpin glycosidases"/>
    <property type="match status" value="1"/>
</dbReference>
<sequence>MLKINYQEENIVVDRCPLFLSWSVDYRQTSFTLSVLKDEAVIYTTSRADNATTLHLDSFALACNTQYAIEIFVYGEGDNYTSMKKMFSTSNFGQFTGCWISGDKKASDDGYYLENRNTIIRKTFDIVDDIAMACMSIVGLGFYKLYINGSEITGNELNTDWTNYNKTVYYDTYDVSSLLRQGTNNVTIELGNGWFNPAPLKLFGKYNLRDVLSVGDPQVIADLVIKGTTGEFTISTDESWEFCEGAYIFNNIYLGERVDFRLFRGSNTSDIINPVWKKVLMSHGPKGEFVSSFIPKIKQATTVDSAHIYVVDENELIIDFGKIVAGFINLMMTASENQQVLLTYSEAVYENYTLNSDSTLAGFVGKEVAPGVIIDGGPEAPHRAEQQDTLICRSGVNHFVNQFTYHSFRYVSISGINLDQLNHICAVSVHTDLAECGGFRCSDPYLNQLVDIARETKLNNVHSVLSDCARERFSYGGDIVALAKSQVYQFDSATIYEKTLVDFINDIRPNGGVPETAPFMGIKTNGTGGDAGPLGWQLVLPYLIHIHYQHYGNVKLVYEMLPYLERQLAHLERLNLDELSACCLGDWGSRDVNTENYKSGSPALHFTSICFYYYHIMLLVKLFRTINLKEKADFYSNKENEIRNEILTRYRNEDGSFADKSQTSYVFAIYFTLADDIPAALTSLRNLIAADNDNIKCGIFGQSFLYEICRQYDQDDVIVKWLSADEGFKGMLNGESMTLKEFFGDNKNGSCNHAMFSSYSSWMYQGLGGISVTDDAVGSDVISINPCFIDSIEFVDCWHQTIRGRIDCNWHRNGNGIELVIKIPYNLKKCTLTIAKAYTVLGELPASMKCDSFNQYFDITNAGEIKILLTRSLH</sequence>
<dbReference type="Proteomes" id="UP000283655">
    <property type="component" value="Unassembled WGS sequence"/>
</dbReference>
<dbReference type="GO" id="GO:0005975">
    <property type="term" value="P:carbohydrate metabolic process"/>
    <property type="evidence" value="ECO:0007669"/>
    <property type="project" value="InterPro"/>
</dbReference>
<feature type="domain" description="Bacterial alpha-L-rhamnosidase N-terminal" evidence="5">
    <location>
        <begin position="129"/>
        <end position="298"/>
    </location>
</feature>
<dbReference type="EC" id="3.2.1.40" evidence="2"/>
<evidence type="ECO:0000256" key="1">
    <source>
        <dbReference type="ARBA" id="ARBA00001445"/>
    </source>
</evidence>
<name>A0A419B0B2_PECCA</name>
<evidence type="ECO:0000313" key="9">
    <source>
        <dbReference type="Proteomes" id="UP000283655"/>
    </source>
</evidence>
<evidence type="ECO:0000259" key="7">
    <source>
        <dbReference type="Pfam" id="PF17390"/>
    </source>
</evidence>
<comment type="caution">
    <text evidence="8">The sequence shown here is derived from an EMBL/GenBank/DDBJ whole genome shotgun (WGS) entry which is preliminary data.</text>
</comment>
<dbReference type="InterPro" id="IPR035396">
    <property type="entry name" value="Bac_rhamnosid6H"/>
</dbReference>
<feature type="domain" description="Alpha-L-rhamnosidase six-hairpin glycosidase" evidence="6">
    <location>
        <begin position="436"/>
        <end position="766"/>
    </location>
</feature>
<evidence type="ECO:0000259" key="4">
    <source>
        <dbReference type="Pfam" id="PF05592"/>
    </source>
</evidence>
<dbReference type="EMBL" id="QZDH01000008">
    <property type="protein sequence ID" value="RJL54071.1"/>
    <property type="molecule type" value="Genomic_DNA"/>
</dbReference>
<dbReference type="AlphaFoldDB" id="A0A419B0B2"/>
<evidence type="ECO:0000256" key="2">
    <source>
        <dbReference type="ARBA" id="ARBA00012652"/>
    </source>
</evidence>
<evidence type="ECO:0000256" key="3">
    <source>
        <dbReference type="ARBA" id="ARBA00022801"/>
    </source>
</evidence>
<dbReference type="InterPro" id="IPR008902">
    <property type="entry name" value="Rhamnosid_concanavalin"/>
</dbReference>
<dbReference type="Gene3D" id="2.60.120.260">
    <property type="entry name" value="Galactose-binding domain-like"/>
    <property type="match status" value="2"/>
</dbReference>
<dbReference type="Pfam" id="PF17389">
    <property type="entry name" value="Bac_rhamnosid6H"/>
    <property type="match status" value="1"/>
</dbReference>
<reference evidence="8 9" key="1">
    <citation type="submission" date="2018-09" db="EMBL/GenBank/DDBJ databases">
        <title>Phylogenetic diversity of Pectobacterium and Dickeya strains causing blackleg disease of potato in Morocco.</title>
        <authorList>
            <person name="Oulghazi S."/>
            <person name="Moumni M."/>
            <person name="Faure D."/>
        </authorList>
    </citation>
    <scope>NUCLEOTIDE SEQUENCE [LARGE SCALE GENOMIC DNA]</scope>
    <source>
        <strain evidence="8 9">S1.15.11.2D</strain>
    </source>
</reference>
<gene>
    <name evidence="8" type="ORF">D5071_04405</name>
</gene>
<proteinExistence type="predicted"/>
<dbReference type="InterPro" id="IPR008928">
    <property type="entry name" value="6-hairpin_glycosidase_sf"/>
</dbReference>
<dbReference type="InterPro" id="IPR016007">
    <property type="entry name" value="Alpha_rhamnosid"/>
</dbReference>
<dbReference type="InterPro" id="IPR013737">
    <property type="entry name" value="Bac_rhamnosid_N"/>
</dbReference>
<dbReference type="InterPro" id="IPR012341">
    <property type="entry name" value="6hp_glycosidase-like_sf"/>
</dbReference>
<dbReference type="Gene3D" id="1.50.10.10">
    <property type="match status" value="1"/>
</dbReference>
<dbReference type="PANTHER" id="PTHR33307:SF6">
    <property type="entry name" value="ALPHA-RHAMNOSIDASE (EUROFUNG)-RELATED"/>
    <property type="match status" value="1"/>
</dbReference>
<dbReference type="InterPro" id="IPR035398">
    <property type="entry name" value="Bac_rhamnosid_C"/>
</dbReference>
<dbReference type="RefSeq" id="WP_119873100.1">
    <property type="nucleotide sequence ID" value="NZ_QZDH01000008.1"/>
</dbReference>
<dbReference type="Gene3D" id="2.60.420.10">
    <property type="entry name" value="Maltose phosphorylase, domain 3"/>
    <property type="match status" value="1"/>
</dbReference>
<organism evidence="8 9">
    <name type="scientific">Pectobacterium carotovorum</name>
    <name type="common">Erwinia carotovora</name>
    <dbReference type="NCBI Taxonomy" id="554"/>
    <lineage>
        <taxon>Bacteria</taxon>
        <taxon>Pseudomonadati</taxon>
        <taxon>Pseudomonadota</taxon>
        <taxon>Gammaproteobacteria</taxon>
        <taxon>Enterobacterales</taxon>
        <taxon>Pectobacteriaceae</taxon>
        <taxon>Pectobacterium</taxon>
    </lineage>
</organism>
<evidence type="ECO:0000259" key="5">
    <source>
        <dbReference type="Pfam" id="PF08531"/>
    </source>
</evidence>
<dbReference type="GO" id="GO:0030596">
    <property type="term" value="F:alpha-L-rhamnosidase activity"/>
    <property type="evidence" value="ECO:0007669"/>
    <property type="project" value="UniProtKB-EC"/>
</dbReference>
<dbReference type="Pfam" id="PF17390">
    <property type="entry name" value="Bac_rhamnosid_C"/>
    <property type="match status" value="1"/>
</dbReference>
<accession>A0A419B0B2</accession>
<dbReference type="PANTHER" id="PTHR33307">
    <property type="entry name" value="ALPHA-RHAMNOSIDASE (EUROFUNG)"/>
    <property type="match status" value="1"/>
</dbReference>
<protein>
    <recommendedName>
        <fullName evidence="2">alpha-L-rhamnosidase</fullName>
        <ecNumber evidence="2">3.2.1.40</ecNumber>
    </recommendedName>
</protein>
<feature type="domain" description="Alpha-L-rhamnosidase C-terminal" evidence="7">
    <location>
        <begin position="782"/>
        <end position="828"/>
    </location>
</feature>
<evidence type="ECO:0000259" key="6">
    <source>
        <dbReference type="Pfam" id="PF17389"/>
    </source>
</evidence>
<feature type="domain" description="Alpha-L-rhamnosidase concanavalin-like" evidence="4">
    <location>
        <begin position="312"/>
        <end position="429"/>
    </location>
</feature>
<evidence type="ECO:0000313" key="8">
    <source>
        <dbReference type="EMBL" id="RJL54071.1"/>
    </source>
</evidence>